<keyword evidence="1" id="KW-1133">Transmembrane helix</keyword>
<feature type="transmembrane region" description="Helical" evidence="1">
    <location>
        <begin position="12"/>
        <end position="34"/>
    </location>
</feature>
<evidence type="ECO:0000313" key="3">
    <source>
        <dbReference type="WBParaSite" id="nRc.2.0.1.t30810-RA"/>
    </source>
</evidence>
<evidence type="ECO:0000256" key="1">
    <source>
        <dbReference type="SAM" id="Phobius"/>
    </source>
</evidence>
<proteinExistence type="predicted"/>
<organism evidence="2 3">
    <name type="scientific">Romanomermis culicivorax</name>
    <name type="common">Nematode worm</name>
    <dbReference type="NCBI Taxonomy" id="13658"/>
    <lineage>
        <taxon>Eukaryota</taxon>
        <taxon>Metazoa</taxon>
        <taxon>Ecdysozoa</taxon>
        <taxon>Nematoda</taxon>
        <taxon>Enoplea</taxon>
        <taxon>Dorylaimia</taxon>
        <taxon>Mermithida</taxon>
        <taxon>Mermithoidea</taxon>
        <taxon>Mermithidae</taxon>
        <taxon>Romanomermis</taxon>
    </lineage>
</organism>
<keyword evidence="1" id="KW-0812">Transmembrane</keyword>
<dbReference type="WBParaSite" id="nRc.2.0.1.t30810-RA">
    <property type="protein sequence ID" value="nRc.2.0.1.t30810-RA"/>
    <property type="gene ID" value="nRc.2.0.1.g30810"/>
</dbReference>
<reference evidence="3" key="1">
    <citation type="submission" date="2022-11" db="UniProtKB">
        <authorList>
            <consortium name="WormBaseParasite"/>
        </authorList>
    </citation>
    <scope>IDENTIFICATION</scope>
</reference>
<sequence>MEKFSYHWLLRFLSFSFMCASIGQLVNAYFALQFCQELQELNVHKIALVCGVVSLLAGCLFLFCSICILFQLIFSEMDCFCNLCTFFSISSLFMVTLATLGGLTVVLPLGLETDVGPNMKELIRVYRGNKSNHGIDFIQEK</sequence>
<dbReference type="Proteomes" id="UP000887565">
    <property type="component" value="Unplaced"/>
</dbReference>
<feature type="transmembrane region" description="Helical" evidence="1">
    <location>
        <begin position="86"/>
        <end position="111"/>
    </location>
</feature>
<dbReference type="AlphaFoldDB" id="A0A915JWK6"/>
<evidence type="ECO:0000313" key="2">
    <source>
        <dbReference type="Proteomes" id="UP000887565"/>
    </source>
</evidence>
<feature type="transmembrane region" description="Helical" evidence="1">
    <location>
        <begin position="46"/>
        <end position="74"/>
    </location>
</feature>
<keyword evidence="2" id="KW-1185">Reference proteome</keyword>
<name>A0A915JWK6_ROMCU</name>
<accession>A0A915JWK6</accession>
<protein>
    <submittedName>
        <fullName evidence="3">Uncharacterized protein</fullName>
    </submittedName>
</protein>
<keyword evidence="1" id="KW-0472">Membrane</keyword>